<evidence type="ECO:0000259" key="1">
    <source>
        <dbReference type="Pfam" id="PF20552"/>
    </source>
</evidence>
<accession>A0ABS8CB99</accession>
<dbReference type="RefSeq" id="WP_226953380.1">
    <property type="nucleotide sequence ID" value="NZ_JACDXW010000002.1"/>
</dbReference>
<dbReference type="EMBL" id="JACDXW010000002">
    <property type="protein sequence ID" value="MCB5363139.1"/>
    <property type="molecule type" value="Genomic_DNA"/>
</dbReference>
<gene>
    <name evidence="2" type="ORF">H0484_05140</name>
</gene>
<evidence type="ECO:0000313" key="3">
    <source>
        <dbReference type="Proteomes" id="UP000776983"/>
    </source>
</evidence>
<evidence type="ECO:0000313" key="2">
    <source>
        <dbReference type="EMBL" id="MCB5363139.1"/>
    </source>
</evidence>
<organism evidence="2 3">
    <name type="scientific">Mesopusillimonas faecipullorum</name>
    <dbReference type="NCBI Taxonomy" id="2755040"/>
    <lineage>
        <taxon>Bacteria</taxon>
        <taxon>Pseudomonadati</taxon>
        <taxon>Pseudomonadota</taxon>
        <taxon>Betaproteobacteria</taxon>
        <taxon>Burkholderiales</taxon>
        <taxon>Alcaligenaceae</taxon>
        <taxon>Mesopusillimonas</taxon>
    </lineage>
</organism>
<feature type="domain" description="Recombinase-like" evidence="1">
    <location>
        <begin position="1"/>
        <end position="71"/>
    </location>
</feature>
<protein>
    <recommendedName>
        <fullName evidence="1">Recombinase-like domain-containing protein</fullName>
    </recommendedName>
</protein>
<comment type="caution">
    <text evidence="2">The sequence shown here is derived from an EMBL/GenBank/DDBJ whole genome shotgun (WGS) entry which is preliminary data.</text>
</comment>
<dbReference type="InterPro" id="IPR046789">
    <property type="entry name" value="HTH_62"/>
</dbReference>
<sequence length="75" mass="8104">MNKLYLEPHQARTREPSAYENLLGDAIERAFGSGVVELSGLVAALNASGPLPQSKATTWTEELLAAELHRLSLEA</sequence>
<proteinExistence type="predicted"/>
<name>A0ABS8CB99_9BURK</name>
<keyword evidence="3" id="KW-1185">Reference proteome</keyword>
<dbReference type="Proteomes" id="UP000776983">
    <property type="component" value="Unassembled WGS sequence"/>
</dbReference>
<reference evidence="2 3" key="1">
    <citation type="submission" date="2020-07" db="EMBL/GenBank/DDBJ databases">
        <title>Pusillimonas sp. nov., isolated from poultry manure in Taiwan.</title>
        <authorList>
            <person name="Lin S.-Y."/>
            <person name="Tang Y.-S."/>
            <person name="Young C.-C."/>
        </authorList>
    </citation>
    <scope>NUCLEOTIDE SEQUENCE [LARGE SCALE GENOMIC DNA]</scope>
    <source>
        <strain evidence="2 3">CC-YST705</strain>
    </source>
</reference>
<dbReference type="Pfam" id="PF20552">
    <property type="entry name" value="HTH_62"/>
    <property type="match status" value="1"/>
</dbReference>